<dbReference type="AlphaFoldDB" id="A0A0A8ZK95"/>
<proteinExistence type="predicted"/>
<reference evidence="1" key="2">
    <citation type="journal article" date="2015" name="Data Brief">
        <title>Shoot transcriptome of the giant reed, Arundo donax.</title>
        <authorList>
            <person name="Barrero R.A."/>
            <person name="Guerrero F.D."/>
            <person name="Moolhuijzen P."/>
            <person name="Goolsby J.A."/>
            <person name="Tidwell J."/>
            <person name="Bellgard S.E."/>
            <person name="Bellgard M.I."/>
        </authorList>
    </citation>
    <scope>NUCLEOTIDE SEQUENCE</scope>
    <source>
        <tissue evidence="1">Shoot tissue taken approximately 20 cm above the soil surface</tissue>
    </source>
</reference>
<evidence type="ECO:0000313" key="1">
    <source>
        <dbReference type="EMBL" id="JAD39844.1"/>
    </source>
</evidence>
<reference evidence="1" key="1">
    <citation type="submission" date="2014-09" db="EMBL/GenBank/DDBJ databases">
        <authorList>
            <person name="Magalhaes I.L.F."/>
            <person name="Oliveira U."/>
            <person name="Santos F.R."/>
            <person name="Vidigal T.H.D.A."/>
            <person name="Brescovit A.D."/>
            <person name="Santos A.J."/>
        </authorList>
    </citation>
    <scope>NUCLEOTIDE SEQUENCE</scope>
    <source>
        <tissue evidence="1">Shoot tissue taken approximately 20 cm above the soil surface</tissue>
    </source>
</reference>
<accession>A0A0A8ZK95</accession>
<organism evidence="1">
    <name type="scientific">Arundo donax</name>
    <name type="common">Giant reed</name>
    <name type="synonym">Donax arundinaceus</name>
    <dbReference type="NCBI Taxonomy" id="35708"/>
    <lineage>
        <taxon>Eukaryota</taxon>
        <taxon>Viridiplantae</taxon>
        <taxon>Streptophyta</taxon>
        <taxon>Embryophyta</taxon>
        <taxon>Tracheophyta</taxon>
        <taxon>Spermatophyta</taxon>
        <taxon>Magnoliopsida</taxon>
        <taxon>Liliopsida</taxon>
        <taxon>Poales</taxon>
        <taxon>Poaceae</taxon>
        <taxon>PACMAD clade</taxon>
        <taxon>Arundinoideae</taxon>
        <taxon>Arundineae</taxon>
        <taxon>Arundo</taxon>
    </lineage>
</organism>
<sequence>MIFQVIQVVIIECFDMGRTKLFLR</sequence>
<name>A0A0A8ZK95_ARUDO</name>
<dbReference type="EMBL" id="GBRH01258051">
    <property type="protein sequence ID" value="JAD39844.1"/>
    <property type="molecule type" value="Transcribed_RNA"/>
</dbReference>
<protein>
    <submittedName>
        <fullName evidence="1">Uncharacterized protein</fullName>
    </submittedName>
</protein>